<feature type="transmembrane region" description="Helical" evidence="1">
    <location>
        <begin position="329"/>
        <end position="351"/>
    </location>
</feature>
<evidence type="ECO:0000256" key="1">
    <source>
        <dbReference type="SAM" id="Phobius"/>
    </source>
</evidence>
<keyword evidence="1" id="KW-0812">Transmembrane</keyword>
<dbReference type="EMBL" id="LR593886">
    <property type="protein sequence ID" value="VTR93834.1"/>
    <property type="molecule type" value="Genomic_DNA"/>
</dbReference>
<protein>
    <submittedName>
        <fullName evidence="2">Uncharacterized protein</fullName>
    </submittedName>
</protein>
<reference evidence="2 3" key="1">
    <citation type="submission" date="2019-05" db="EMBL/GenBank/DDBJ databases">
        <authorList>
            <consortium name="Science for Life Laboratories"/>
        </authorList>
    </citation>
    <scope>NUCLEOTIDE SEQUENCE [LARGE SCALE GENOMIC DNA]</scope>
    <source>
        <strain evidence="2">Soil9</strain>
    </source>
</reference>
<accession>A0A6P2D173</accession>
<keyword evidence="3" id="KW-1185">Reference proteome</keyword>
<feature type="transmembrane region" description="Helical" evidence="1">
    <location>
        <begin position="279"/>
        <end position="302"/>
    </location>
</feature>
<proteinExistence type="predicted"/>
<dbReference type="Proteomes" id="UP000464178">
    <property type="component" value="Chromosome"/>
</dbReference>
<feature type="transmembrane region" description="Helical" evidence="1">
    <location>
        <begin position="204"/>
        <end position="226"/>
    </location>
</feature>
<evidence type="ECO:0000313" key="3">
    <source>
        <dbReference type="Proteomes" id="UP000464178"/>
    </source>
</evidence>
<dbReference type="PANTHER" id="PTHR43471:SF10">
    <property type="entry name" value="SLL1107 PROTEIN"/>
    <property type="match status" value="1"/>
</dbReference>
<gene>
    <name evidence="2" type="ORF">SOIL9_38800</name>
</gene>
<dbReference type="PANTHER" id="PTHR43471">
    <property type="entry name" value="ABC TRANSPORTER PERMEASE"/>
    <property type="match status" value="1"/>
</dbReference>
<keyword evidence="1" id="KW-0472">Membrane</keyword>
<dbReference type="RefSeq" id="WP_162668496.1">
    <property type="nucleotide sequence ID" value="NZ_LR593886.1"/>
</dbReference>
<feature type="transmembrane region" description="Helical" evidence="1">
    <location>
        <begin position="176"/>
        <end position="198"/>
    </location>
</feature>
<organism evidence="2 3">
    <name type="scientific">Gemmata massiliana</name>
    <dbReference type="NCBI Taxonomy" id="1210884"/>
    <lineage>
        <taxon>Bacteria</taxon>
        <taxon>Pseudomonadati</taxon>
        <taxon>Planctomycetota</taxon>
        <taxon>Planctomycetia</taxon>
        <taxon>Gemmatales</taxon>
        <taxon>Gemmataceae</taxon>
        <taxon>Gemmata</taxon>
    </lineage>
</organism>
<evidence type="ECO:0000313" key="2">
    <source>
        <dbReference type="EMBL" id="VTR93834.1"/>
    </source>
</evidence>
<name>A0A6P2D173_9BACT</name>
<sequence>MSSALFGILQLDRGDPYGYAQVTGLLQAWLQDAGGFAAIGLVVYLIYALSTPTDKSESERLRVPVSKWMLLMGAISLVCYVVLLVLMFLNRGAQPVAPIPTTGEAVRAEPPTWHRELQPMVMMIAGLFALLGLGEPFARDLFKTLRRNVSFNASGAIRFWGSLNAYASELLTRNRVIALAGALGTYALIGVILFAFGVPRLTAIWTWLLAVGAGVFLAALALLMLFEAEGPVWAIAKLSFKEAVRSQLLWVFLIVLLPFLFPAQWFVQIKPADELRTTTALLTAVMSVLILFPAALLAAFGIPNDIKNLNIFTVVSKPVERLEIVLGRFIGYTALMTLALLALTGVSVVLITNTAISEKAREETYKARVPHRGKLEFKSLRAEDRQEKKDFEGTNVGREFDYRRYIAGHEKSPQRAIWKFTSVPGEMERPEGDKVPVEFTFDVFRMTKGEQDKGVMVNFTLVTQNAPLRQPTKDEGAEWQWVDTARRDQYLARAEEFRRQGFQIDRAQPGDPAWAKVNELAEEFGFFEYKGKPVFDYAVMGIEVPAGLFRNANNPKTPPGKDEKGDPLPRLTIQVKCESEGQLLGMAEPDLYVLLPELPYAVNFFKGAVGLWCRLCFVIGIATALSTYLSGILAFLGTALIYITGFFTDHLSDLATGRNIGGPFQSMSQIVKAEQSTTPASDTAYTRTLLLGDRFAAWVFRRIQNVIPDIDSFSWGHFVSEGFNINTEYLVVNVLVTFGYLIPWLIVAYYLMKSREVAA</sequence>
<feature type="transmembrane region" description="Helical" evidence="1">
    <location>
        <begin position="247"/>
        <end position="267"/>
    </location>
</feature>
<keyword evidence="1" id="KW-1133">Transmembrane helix</keyword>
<feature type="transmembrane region" description="Helical" evidence="1">
    <location>
        <begin position="28"/>
        <end position="47"/>
    </location>
</feature>
<dbReference type="KEGG" id="gms:SOIL9_38800"/>
<feature type="transmembrane region" description="Helical" evidence="1">
    <location>
        <begin position="628"/>
        <end position="647"/>
    </location>
</feature>
<feature type="transmembrane region" description="Helical" evidence="1">
    <location>
        <begin position="68"/>
        <end position="89"/>
    </location>
</feature>
<feature type="transmembrane region" description="Helical" evidence="1">
    <location>
        <begin position="729"/>
        <end position="752"/>
    </location>
</feature>
<dbReference type="AlphaFoldDB" id="A0A6P2D173"/>